<keyword evidence="4" id="KW-0472">Membrane</keyword>
<evidence type="ECO:0000313" key="5">
    <source>
        <dbReference type="EMBL" id="KAJ5724574.1"/>
    </source>
</evidence>
<dbReference type="AlphaFoldDB" id="A0AAD6HKB5"/>
<dbReference type="InterPro" id="IPR029033">
    <property type="entry name" value="His_PPase_superfam"/>
</dbReference>
<dbReference type="GO" id="GO:0016158">
    <property type="term" value="F:inositol hexakisphosphate 3-phosphatase activity"/>
    <property type="evidence" value="ECO:0007669"/>
    <property type="project" value="UniProtKB-EC"/>
</dbReference>
<sequence length="570" mass="63490">MGQRPRPGPRPKAWWLSTTTCMIALLTFGTIITYSNRWPESPIRHLFDDTSVPSHSSGKGCSSSHGPAPTGSSYASGFDMTKSWAQLTPYKDADWGVPKGVPSGGKCELSQVHILHRHAQRYPTSAPLDSPNVQSFIAKLNESSGATGPLEFLNTWEYVLGMDELMRTGASTEATSGANFWLQYGRLLYRATPENVVAWDPALNVYPNGTARPKPVYRTTDQSRILESARWWLSGFFGDRGAHASYDQYDLVILPEEILFNNTLASYYSCPGSPGDQTAGDEAARVFISRYLKEARSRLSPYLPSDFNLTTLDVLAMQTICVYEYTSLAGSAFCGLFTEDEWKGFAYNLDLQYYGNYGFPSPVGRAQGIGYVLELAARLEQELITSSDTSINYTYDNNIDQFPLGQPFYMDMSHDSIIISVMAALNLDYFKYPSSTGMPGNVNHPQNRTFEVSDVTPFGARLITELWTCPNDVTFDSLDPVLYTNPNLESTEDTTKYIRFMLNGAPLPMTGVLGCEDATNGFCPLERFLRGVPELKEKANYQDACYAYWRNHTYGEDGGLEIPVDAFTLR</sequence>
<evidence type="ECO:0000256" key="4">
    <source>
        <dbReference type="SAM" id="Phobius"/>
    </source>
</evidence>
<evidence type="ECO:0000313" key="6">
    <source>
        <dbReference type="Proteomes" id="UP001215712"/>
    </source>
</evidence>
<keyword evidence="4" id="KW-0812">Transmembrane</keyword>
<comment type="similarity">
    <text evidence="1">Belongs to the histidine acid phosphatase family.</text>
</comment>
<reference evidence="5" key="2">
    <citation type="submission" date="2023-01" db="EMBL/GenBank/DDBJ databases">
        <authorList>
            <person name="Petersen C."/>
        </authorList>
    </citation>
    <scope>NUCLEOTIDE SEQUENCE</scope>
    <source>
        <strain evidence="5">IBT 17514</strain>
    </source>
</reference>
<dbReference type="PROSITE" id="PS00778">
    <property type="entry name" value="HIS_ACID_PHOSPHAT_2"/>
    <property type="match status" value="1"/>
</dbReference>
<evidence type="ECO:0000256" key="1">
    <source>
        <dbReference type="ARBA" id="ARBA00005375"/>
    </source>
</evidence>
<gene>
    <name evidence="5" type="ORF">N7493_006302</name>
</gene>
<name>A0AAD6HKB5_9EURO</name>
<keyword evidence="4" id="KW-1133">Transmembrane helix</keyword>
<protein>
    <recommendedName>
        <fullName evidence="2">3-phytase</fullName>
        <ecNumber evidence="2">3.1.3.8</ecNumber>
    </recommendedName>
</protein>
<reference evidence="5" key="1">
    <citation type="journal article" date="2023" name="IMA Fungus">
        <title>Comparative genomic study of the Penicillium genus elucidates a diverse pangenome and 15 lateral gene transfer events.</title>
        <authorList>
            <person name="Petersen C."/>
            <person name="Sorensen T."/>
            <person name="Nielsen M.R."/>
            <person name="Sondergaard T.E."/>
            <person name="Sorensen J.L."/>
            <person name="Fitzpatrick D.A."/>
            <person name="Frisvad J.C."/>
            <person name="Nielsen K.L."/>
        </authorList>
    </citation>
    <scope>NUCLEOTIDE SEQUENCE</scope>
    <source>
        <strain evidence="5">IBT 17514</strain>
    </source>
</reference>
<dbReference type="Pfam" id="PF00328">
    <property type="entry name" value="His_Phos_2"/>
    <property type="match status" value="1"/>
</dbReference>
<dbReference type="PANTHER" id="PTHR20963:SF43">
    <property type="entry name" value="PUTATIVE (AFU_ORTHOLOGUE AFUA_7G01240)-RELATED"/>
    <property type="match status" value="1"/>
</dbReference>
<comment type="caution">
    <text evidence="5">The sequence shown here is derived from an EMBL/GenBank/DDBJ whole genome shotgun (WGS) entry which is preliminary data.</text>
</comment>
<evidence type="ECO:0000256" key="3">
    <source>
        <dbReference type="ARBA" id="ARBA00022801"/>
    </source>
</evidence>
<dbReference type="EC" id="3.1.3.8" evidence="2"/>
<dbReference type="FunFam" id="3.40.50.1240:FF:000045">
    <property type="entry name" value="Extracellular phytase, putative"/>
    <property type="match status" value="1"/>
</dbReference>
<dbReference type="SUPFAM" id="SSF53254">
    <property type="entry name" value="Phosphoglycerate mutase-like"/>
    <property type="match status" value="1"/>
</dbReference>
<dbReference type="Gene3D" id="3.40.50.1240">
    <property type="entry name" value="Phosphoglycerate mutase-like"/>
    <property type="match status" value="1"/>
</dbReference>
<accession>A0AAD6HKB5</accession>
<dbReference type="InterPro" id="IPR033379">
    <property type="entry name" value="Acid_Pase_AS"/>
</dbReference>
<organism evidence="5 6">
    <name type="scientific">Penicillium malachiteum</name>
    <dbReference type="NCBI Taxonomy" id="1324776"/>
    <lineage>
        <taxon>Eukaryota</taxon>
        <taxon>Fungi</taxon>
        <taxon>Dikarya</taxon>
        <taxon>Ascomycota</taxon>
        <taxon>Pezizomycotina</taxon>
        <taxon>Eurotiomycetes</taxon>
        <taxon>Eurotiomycetidae</taxon>
        <taxon>Eurotiales</taxon>
        <taxon>Aspergillaceae</taxon>
        <taxon>Penicillium</taxon>
    </lineage>
</organism>
<dbReference type="GO" id="GO:0003993">
    <property type="term" value="F:acid phosphatase activity"/>
    <property type="evidence" value="ECO:0007669"/>
    <property type="project" value="TreeGrafter"/>
</dbReference>
<dbReference type="Proteomes" id="UP001215712">
    <property type="component" value="Unassembled WGS sequence"/>
</dbReference>
<dbReference type="PANTHER" id="PTHR20963">
    <property type="entry name" value="MULTIPLE INOSITOL POLYPHOSPHATE PHOSPHATASE-RELATED"/>
    <property type="match status" value="1"/>
</dbReference>
<dbReference type="CDD" id="cd07061">
    <property type="entry name" value="HP_HAP_like"/>
    <property type="match status" value="1"/>
</dbReference>
<keyword evidence="6" id="KW-1185">Reference proteome</keyword>
<dbReference type="InterPro" id="IPR000560">
    <property type="entry name" value="His_Pase_clade-2"/>
</dbReference>
<proteinExistence type="inferred from homology"/>
<evidence type="ECO:0000256" key="2">
    <source>
        <dbReference type="ARBA" id="ARBA00012632"/>
    </source>
</evidence>
<dbReference type="EMBL" id="JAQJAN010000008">
    <property type="protein sequence ID" value="KAJ5724574.1"/>
    <property type="molecule type" value="Genomic_DNA"/>
</dbReference>
<keyword evidence="3" id="KW-0378">Hydrolase</keyword>
<feature type="transmembrane region" description="Helical" evidence="4">
    <location>
        <begin position="12"/>
        <end position="34"/>
    </location>
</feature>